<keyword evidence="5" id="KW-1185">Reference proteome</keyword>
<dbReference type="GO" id="GO:0016787">
    <property type="term" value="F:hydrolase activity"/>
    <property type="evidence" value="ECO:0007669"/>
    <property type="project" value="UniProtKB-UniRule"/>
</dbReference>
<gene>
    <name evidence="4" type="ORF">HG66A1_00540</name>
</gene>
<dbReference type="NCBIfam" id="TIGR00040">
    <property type="entry name" value="yfcE"/>
    <property type="match status" value="1"/>
</dbReference>
<dbReference type="AlphaFoldDB" id="A0A517PG06"/>
<dbReference type="PANTHER" id="PTHR43165">
    <property type="entry name" value="METALLOPHOSPHOESTERASE"/>
    <property type="match status" value="1"/>
</dbReference>
<accession>A0A517PG06</accession>
<name>A0A517PG06_9PLAN</name>
<evidence type="ECO:0000313" key="5">
    <source>
        <dbReference type="Proteomes" id="UP000320421"/>
    </source>
</evidence>
<proteinExistence type="inferred from homology"/>
<reference evidence="4 5" key="1">
    <citation type="submission" date="2019-02" db="EMBL/GenBank/DDBJ databases">
        <title>Deep-cultivation of Planctomycetes and their phenomic and genomic characterization uncovers novel biology.</title>
        <authorList>
            <person name="Wiegand S."/>
            <person name="Jogler M."/>
            <person name="Boedeker C."/>
            <person name="Pinto D."/>
            <person name="Vollmers J."/>
            <person name="Rivas-Marin E."/>
            <person name="Kohn T."/>
            <person name="Peeters S.H."/>
            <person name="Heuer A."/>
            <person name="Rast P."/>
            <person name="Oberbeckmann S."/>
            <person name="Bunk B."/>
            <person name="Jeske O."/>
            <person name="Meyerdierks A."/>
            <person name="Storesund J.E."/>
            <person name="Kallscheuer N."/>
            <person name="Luecker S."/>
            <person name="Lage O.M."/>
            <person name="Pohl T."/>
            <person name="Merkel B.J."/>
            <person name="Hornburger P."/>
            <person name="Mueller R.-W."/>
            <person name="Bruemmer F."/>
            <person name="Labrenz M."/>
            <person name="Spormann A.M."/>
            <person name="Op den Camp H."/>
            <person name="Overmann J."/>
            <person name="Amann R."/>
            <person name="Jetten M.S.M."/>
            <person name="Mascher T."/>
            <person name="Medema M.H."/>
            <person name="Devos D.P."/>
            <person name="Kaster A.-K."/>
            <person name="Ovreas L."/>
            <person name="Rohde M."/>
            <person name="Galperin M.Y."/>
            <person name="Jogler C."/>
        </authorList>
    </citation>
    <scope>NUCLEOTIDE SEQUENCE [LARGE SCALE GENOMIC DNA]</scope>
    <source>
        <strain evidence="4 5">HG66A1</strain>
    </source>
</reference>
<dbReference type="Gene3D" id="3.60.21.10">
    <property type="match status" value="1"/>
</dbReference>
<evidence type="ECO:0000259" key="3">
    <source>
        <dbReference type="Pfam" id="PF12850"/>
    </source>
</evidence>
<protein>
    <recommendedName>
        <fullName evidence="2">Phosphoesterase</fullName>
        <ecNumber evidence="2">3.1.4.-</ecNumber>
    </recommendedName>
</protein>
<sequence>MKIGILSDSHNHLERTERAVALLQEAGAEALFHCGDLATPEIVSACAVLPFYFTFGNHDADSVPQLEKAAREQNVHCLRWGGEVKLAERRIALVHGHISRDLKPLLAAEPDYLLTGHSHQPHDFHEGTTRRINPGALFRAKVFTVATLDLATDDLQWIEVPR</sequence>
<dbReference type="Proteomes" id="UP000320421">
    <property type="component" value="Chromosome"/>
</dbReference>
<dbReference type="PANTHER" id="PTHR43165:SF1">
    <property type="entry name" value="PHOSPHODIESTERASE MJ0936"/>
    <property type="match status" value="1"/>
</dbReference>
<organism evidence="4 5">
    <name type="scientific">Gimesia chilikensis</name>
    <dbReference type="NCBI Taxonomy" id="2605989"/>
    <lineage>
        <taxon>Bacteria</taxon>
        <taxon>Pseudomonadati</taxon>
        <taxon>Planctomycetota</taxon>
        <taxon>Planctomycetia</taxon>
        <taxon>Planctomycetales</taxon>
        <taxon>Planctomycetaceae</taxon>
        <taxon>Gimesia</taxon>
    </lineage>
</organism>
<keyword evidence="2" id="KW-0479">Metal-binding</keyword>
<evidence type="ECO:0000313" key="4">
    <source>
        <dbReference type="EMBL" id="QDT18295.1"/>
    </source>
</evidence>
<dbReference type="InterPro" id="IPR000979">
    <property type="entry name" value="Phosphodiesterase_MJ0936/Vps29"/>
</dbReference>
<dbReference type="InterPro" id="IPR053193">
    <property type="entry name" value="MetalloPDE_YfcE-like"/>
</dbReference>
<dbReference type="InterPro" id="IPR024654">
    <property type="entry name" value="Calcineurin-like_PHP_lpxH"/>
</dbReference>
<comment type="similarity">
    <text evidence="1 2">Belongs to the metallophosphoesterase superfamily. YfcE family.</text>
</comment>
<dbReference type="SUPFAM" id="SSF56300">
    <property type="entry name" value="Metallo-dependent phosphatases"/>
    <property type="match status" value="1"/>
</dbReference>
<dbReference type="GO" id="GO:0046872">
    <property type="term" value="F:metal ion binding"/>
    <property type="evidence" value="ECO:0007669"/>
    <property type="project" value="UniProtKB-KW"/>
</dbReference>
<dbReference type="Pfam" id="PF12850">
    <property type="entry name" value="Metallophos_2"/>
    <property type="match status" value="1"/>
</dbReference>
<evidence type="ECO:0000256" key="1">
    <source>
        <dbReference type="ARBA" id="ARBA00008950"/>
    </source>
</evidence>
<comment type="cofactor">
    <cofactor evidence="2">
        <name>a divalent metal cation</name>
        <dbReference type="ChEBI" id="CHEBI:60240"/>
    </cofactor>
</comment>
<dbReference type="RefSeq" id="WP_145179697.1">
    <property type="nucleotide sequence ID" value="NZ_CP036266.1"/>
</dbReference>
<evidence type="ECO:0000256" key="2">
    <source>
        <dbReference type="RuleBase" id="RU362039"/>
    </source>
</evidence>
<dbReference type="OrthoDB" id="9800565at2"/>
<dbReference type="EC" id="3.1.4.-" evidence="2"/>
<dbReference type="EMBL" id="CP036266">
    <property type="protein sequence ID" value="QDT18295.1"/>
    <property type="molecule type" value="Genomic_DNA"/>
</dbReference>
<feature type="domain" description="Calcineurin-like phosphoesterase" evidence="3">
    <location>
        <begin position="1"/>
        <end position="152"/>
    </location>
</feature>
<dbReference type="InterPro" id="IPR029052">
    <property type="entry name" value="Metallo-depent_PP-like"/>
</dbReference>